<dbReference type="InterPro" id="IPR051719">
    <property type="entry name" value="CASTOR_mTORC1"/>
</dbReference>
<evidence type="ECO:0000313" key="3">
    <source>
        <dbReference type="EMBL" id="WAG61519.1"/>
    </source>
</evidence>
<dbReference type="AlphaFoldDB" id="A0AA47ELE0"/>
<reference evidence="3" key="1">
    <citation type="submission" date="2021-11" db="EMBL/GenBank/DDBJ databases">
        <title>Clostridia strains as spoilage organisms.</title>
        <authorList>
            <person name="Wambui J."/>
            <person name="Stevens M.J.A."/>
            <person name="Stephan R."/>
        </authorList>
    </citation>
    <scope>NUCLEOTIDE SEQUENCE</scope>
    <source>
        <strain evidence="3">CF009</strain>
    </source>
</reference>
<organism evidence="3 4">
    <name type="scientific">Clostridium estertheticum</name>
    <dbReference type="NCBI Taxonomy" id="238834"/>
    <lineage>
        <taxon>Bacteria</taxon>
        <taxon>Bacillati</taxon>
        <taxon>Bacillota</taxon>
        <taxon>Clostridia</taxon>
        <taxon>Eubacteriales</taxon>
        <taxon>Clostridiaceae</taxon>
        <taxon>Clostridium</taxon>
    </lineage>
</organism>
<feature type="domain" description="A9CJY8-like N-terminal" evidence="2">
    <location>
        <begin position="13"/>
        <end position="57"/>
    </location>
</feature>
<dbReference type="InterPro" id="IPR049447">
    <property type="entry name" value="A9CJY8-like_N"/>
</dbReference>
<evidence type="ECO:0000313" key="4">
    <source>
        <dbReference type="Proteomes" id="UP001164733"/>
    </source>
</evidence>
<evidence type="ECO:0000259" key="2">
    <source>
        <dbReference type="Pfam" id="PF21631"/>
    </source>
</evidence>
<dbReference type="PANTHER" id="PTHR31131">
    <property type="entry name" value="CHROMOSOME 1, WHOLE GENOME SHOTGUN SEQUENCE"/>
    <property type="match status" value="1"/>
</dbReference>
<gene>
    <name evidence="3" type="ORF">LL038_04510</name>
</gene>
<feature type="domain" description="CASTOR ACT" evidence="1">
    <location>
        <begin position="60"/>
        <end position="121"/>
    </location>
</feature>
<dbReference type="PIRSF" id="PIRSF008459">
    <property type="entry name" value="UCP008459"/>
    <property type="match status" value="1"/>
</dbReference>
<dbReference type="InterPro" id="IPR016540">
    <property type="entry name" value="UCP008459"/>
</dbReference>
<protein>
    <submittedName>
        <fullName evidence="3">ACT domain-containing protein</fullName>
    </submittedName>
</protein>
<proteinExistence type="predicted"/>
<name>A0AA47ELE0_9CLOT</name>
<dbReference type="Pfam" id="PF13840">
    <property type="entry name" value="ACT_7"/>
    <property type="match status" value="1"/>
</dbReference>
<dbReference type="PANTHER" id="PTHR31131:SF6">
    <property type="entry name" value="CASTOR ACT DOMAIN-CONTAINING PROTEIN"/>
    <property type="match status" value="1"/>
</dbReference>
<evidence type="ECO:0000259" key="1">
    <source>
        <dbReference type="Pfam" id="PF13840"/>
    </source>
</evidence>
<sequence>MSEKILTMRLLNEKFAVCRLNKNESMPKWVKNSSFYSITKTSDELSIVCSQDSIPSNIKCEKNWRILKVEGPLDFSLIGIISSISTILALKRISIFAVSTYDTDYILVKNKDIDNTILALSNERYEIINQENLL</sequence>
<dbReference type="EMBL" id="CP086239">
    <property type="protein sequence ID" value="WAG61519.1"/>
    <property type="molecule type" value="Genomic_DNA"/>
</dbReference>
<dbReference type="Proteomes" id="UP001164733">
    <property type="component" value="Chromosome"/>
</dbReference>
<accession>A0AA47ELE0</accession>
<dbReference type="InterPro" id="IPR027795">
    <property type="entry name" value="CASTOR_ACT_dom"/>
</dbReference>
<dbReference type="RefSeq" id="WP_216119852.1">
    <property type="nucleotide sequence ID" value="NZ_CP086239.1"/>
</dbReference>
<dbReference type="Pfam" id="PF21631">
    <property type="entry name" value="A9CJY8-like_N"/>
    <property type="match status" value="1"/>
</dbReference>